<accession>A0A1U7CPC3</accession>
<dbReference type="Pfam" id="PF00583">
    <property type="entry name" value="Acetyltransf_1"/>
    <property type="match status" value="1"/>
</dbReference>
<dbReference type="RefSeq" id="WP_076345608.1">
    <property type="nucleotide sequence ID" value="NZ_CP019082.1"/>
</dbReference>
<dbReference type="EMBL" id="CP019082">
    <property type="protein sequence ID" value="APW60756.1"/>
    <property type="molecule type" value="Genomic_DNA"/>
</dbReference>
<evidence type="ECO:0000259" key="1">
    <source>
        <dbReference type="PROSITE" id="PS51186"/>
    </source>
</evidence>
<gene>
    <name evidence="2" type="ORF">BSF38_02245</name>
</gene>
<evidence type="ECO:0000313" key="3">
    <source>
        <dbReference type="Proteomes" id="UP000186309"/>
    </source>
</evidence>
<dbReference type="CDD" id="cd04301">
    <property type="entry name" value="NAT_SF"/>
    <property type="match status" value="1"/>
</dbReference>
<feature type="domain" description="N-acetyltransferase" evidence="1">
    <location>
        <begin position="11"/>
        <end position="167"/>
    </location>
</feature>
<dbReference type="InterPro" id="IPR000182">
    <property type="entry name" value="GNAT_dom"/>
</dbReference>
<dbReference type="PROSITE" id="PS51186">
    <property type="entry name" value="GNAT"/>
    <property type="match status" value="1"/>
</dbReference>
<reference evidence="3" key="1">
    <citation type="submission" date="2016-12" db="EMBL/GenBank/DDBJ databases">
        <title>Comparative genomics of four Isosphaeraceae planctomycetes: a common pool of plasmids and glycoside hydrolase genes.</title>
        <authorList>
            <person name="Ivanova A."/>
        </authorList>
    </citation>
    <scope>NUCLEOTIDE SEQUENCE [LARGE SCALE GENOMIC DNA]</scope>
    <source>
        <strain evidence="3">PX4</strain>
    </source>
</reference>
<dbReference type="Gene3D" id="3.40.630.30">
    <property type="match status" value="1"/>
</dbReference>
<dbReference type="KEGG" id="pbor:BSF38_02245"/>
<name>A0A1U7CPC3_9BACT</name>
<proteinExistence type="predicted"/>
<sequence length="167" mass="19019">MTATPLPSSPFLIRDASPDDHAAIVEFNRRLAEETEGKTLDPNVLDRGVARALADPDRLRYWVVERAGDRRIVAQTAISREWSDWRDGWLWWLQSVYVVAELRGQGLFKALYQHIRDQAAADPDVIGIRLYVEEGNLRAQQTYHALGLRPGGYSVFEELWLDQGDAD</sequence>
<organism evidence="2 3">
    <name type="scientific">Paludisphaera borealis</name>
    <dbReference type="NCBI Taxonomy" id="1387353"/>
    <lineage>
        <taxon>Bacteria</taxon>
        <taxon>Pseudomonadati</taxon>
        <taxon>Planctomycetota</taxon>
        <taxon>Planctomycetia</taxon>
        <taxon>Isosphaerales</taxon>
        <taxon>Isosphaeraceae</taxon>
        <taxon>Paludisphaera</taxon>
    </lineage>
</organism>
<dbReference type="Proteomes" id="UP000186309">
    <property type="component" value="Chromosome"/>
</dbReference>
<dbReference type="AlphaFoldDB" id="A0A1U7CPC3"/>
<dbReference type="STRING" id="1387353.BSF38_02245"/>
<dbReference type="SUPFAM" id="SSF55729">
    <property type="entry name" value="Acyl-CoA N-acyltransferases (Nat)"/>
    <property type="match status" value="1"/>
</dbReference>
<protein>
    <recommendedName>
        <fullName evidence="1">N-acetyltransferase domain-containing protein</fullName>
    </recommendedName>
</protein>
<evidence type="ECO:0000313" key="2">
    <source>
        <dbReference type="EMBL" id="APW60756.1"/>
    </source>
</evidence>
<dbReference type="InterPro" id="IPR016181">
    <property type="entry name" value="Acyl_CoA_acyltransferase"/>
</dbReference>
<keyword evidence="3" id="KW-1185">Reference proteome</keyword>
<dbReference type="GO" id="GO:0016747">
    <property type="term" value="F:acyltransferase activity, transferring groups other than amino-acyl groups"/>
    <property type="evidence" value="ECO:0007669"/>
    <property type="project" value="InterPro"/>
</dbReference>